<dbReference type="Proteomes" id="UP000784294">
    <property type="component" value="Unassembled WGS sequence"/>
</dbReference>
<accession>A0A448WFV1</accession>
<evidence type="ECO:0000313" key="2">
    <source>
        <dbReference type="EMBL" id="VEL10767.1"/>
    </source>
</evidence>
<evidence type="ECO:0000256" key="1">
    <source>
        <dbReference type="SAM" id="MobiDB-lite"/>
    </source>
</evidence>
<name>A0A448WFV1_9PLAT</name>
<dbReference type="EMBL" id="CAAALY010009887">
    <property type="protein sequence ID" value="VEL10767.1"/>
    <property type="molecule type" value="Genomic_DNA"/>
</dbReference>
<reference evidence="2" key="1">
    <citation type="submission" date="2018-11" db="EMBL/GenBank/DDBJ databases">
        <authorList>
            <consortium name="Pathogen Informatics"/>
        </authorList>
    </citation>
    <scope>NUCLEOTIDE SEQUENCE</scope>
</reference>
<feature type="region of interest" description="Disordered" evidence="1">
    <location>
        <begin position="417"/>
        <end position="453"/>
    </location>
</feature>
<protein>
    <submittedName>
        <fullName evidence="2">Uncharacterized protein</fullName>
    </submittedName>
</protein>
<dbReference type="AlphaFoldDB" id="A0A448WFV1"/>
<proteinExistence type="predicted"/>
<organism evidence="2 3">
    <name type="scientific">Protopolystoma xenopodis</name>
    <dbReference type="NCBI Taxonomy" id="117903"/>
    <lineage>
        <taxon>Eukaryota</taxon>
        <taxon>Metazoa</taxon>
        <taxon>Spiralia</taxon>
        <taxon>Lophotrochozoa</taxon>
        <taxon>Platyhelminthes</taxon>
        <taxon>Monogenea</taxon>
        <taxon>Polyopisthocotylea</taxon>
        <taxon>Polystomatidea</taxon>
        <taxon>Polystomatidae</taxon>
        <taxon>Protopolystoma</taxon>
    </lineage>
</organism>
<evidence type="ECO:0000313" key="3">
    <source>
        <dbReference type="Proteomes" id="UP000784294"/>
    </source>
</evidence>
<keyword evidence="3" id="KW-1185">Reference proteome</keyword>
<sequence length="453" mass="47080">MSDEKDHFSFSTGLPPADSLLTRSSTTATVPVTNLSTFSAANSATAIPLPPGQSKSPSTTAPALLLSKPYVSFSSSASALSLLHESSSRQLNPASPVTSLVTHTDPVITICTPSCTSIPVSTTSTSGFSSLGQGSFVSSDEINTVSVTASTINSTCTKTIDSVSGSYAKERCETSGSFLSVPPSPDVLINRIQPNAAVHNSFPSPSISPGLIQFPKMSLDCLANQSRIDITTDRSSDSLISSKLDHSGQPPLLLITLDELVVSVDPMGKSTSEDCHLELDFPLLSPYPVTSSTTVSTSGTESNISSLNSSSDNKMTSLCNERTACAEGLSTNSNSSNFLPLHEKGVNNDLMASTPSDITQDSTFILSSDACVVSISDNQPAAYNTFSSASLTQTSSIFASAELPPLVHSASADALLSDSPTIANDSPTGSLQPTATPSLLTSDEWLEASDREL</sequence>
<feature type="compositionally biased region" description="Polar residues" evidence="1">
    <location>
        <begin position="420"/>
        <end position="441"/>
    </location>
</feature>
<gene>
    <name evidence="2" type="ORF">PXEA_LOCUS4207</name>
</gene>
<comment type="caution">
    <text evidence="2">The sequence shown here is derived from an EMBL/GenBank/DDBJ whole genome shotgun (WGS) entry which is preliminary data.</text>
</comment>